<organism evidence="5 6">
    <name type="scientific">Effusibacillus consociatus</name>
    <dbReference type="NCBI Taxonomy" id="1117041"/>
    <lineage>
        <taxon>Bacteria</taxon>
        <taxon>Bacillati</taxon>
        <taxon>Bacillota</taxon>
        <taxon>Bacilli</taxon>
        <taxon>Bacillales</taxon>
        <taxon>Alicyclobacillaceae</taxon>
        <taxon>Effusibacillus</taxon>
    </lineage>
</organism>
<dbReference type="SUPFAM" id="SSF56300">
    <property type="entry name" value="Metallo-dependent phosphatases"/>
    <property type="match status" value="1"/>
</dbReference>
<keyword evidence="1" id="KW-0732">Signal</keyword>
<proteinExistence type="inferred from homology"/>
<comment type="similarity">
    <text evidence="2">Belongs to the 5'-nucleotidase family.</text>
</comment>
<dbReference type="InterPro" id="IPR006146">
    <property type="entry name" value="5'-Nucleotdase_CS"/>
</dbReference>
<name>A0ABV9Q4S5_9BACL</name>
<dbReference type="Gene3D" id="3.60.21.10">
    <property type="match status" value="1"/>
</dbReference>
<dbReference type="InterPro" id="IPR036907">
    <property type="entry name" value="5'-Nucleotdase_C_sf"/>
</dbReference>
<keyword evidence="2" id="KW-0547">Nucleotide-binding</keyword>
<keyword evidence="2" id="KW-0378">Hydrolase</keyword>
<protein>
    <submittedName>
        <fullName evidence="5">Bifunctional metallophosphatase/5'-nucleotidase</fullName>
    </submittedName>
</protein>
<evidence type="ECO:0000313" key="6">
    <source>
        <dbReference type="Proteomes" id="UP001596002"/>
    </source>
</evidence>
<dbReference type="InterPro" id="IPR008334">
    <property type="entry name" value="5'-Nucleotdase_C"/>
</dbReference>
<dbReference type="PANTHER" id="PTHR11575">
    <property type="entry name" value="5'-NUCLEOTIDASE-RELATED"/>
    <property type="match status" value="1"/>
</dbReference>
<dbReference type="PRINTS" id="PR01607">
    <property type="entry name" value="APYRASEFAMLY"/>
</dbReference>
<dbReference type="PROSITE" id="PS00785">
    <property type="entry name" value="5_NUCLEOTIDASE_1"/>
    <property type="match status" value="1"/>
</dbReference>
<comment type="caution">
    <text evidence="5">The sequence shown here is derived from an EMBL/GenBank/DDBJ whole genome shotgun (WGS) entry which is preliminary data.</text>
</comment>
<dbReference type="Pfam" id="PF00149">
    <property type="entry name" value="Metallophos"/>
    <property type="match status" value="1"/>
</dbReference>
<evidence type="ECO:0000259" key="4">
    <source>
        <dbReference type="Pfam" id="PF02872"/>
    </source>
</evidence>
<dbReference type="EMBL" id="JBHSHC010000080">
    <property type="protein sequence ID" value="MFC4767645.1"/>
    <property type="molecule type" value="Genomic_DNA"/>
</dbReference>
<evidence type="ECO:0000313" key="5">
    <source>
        <dbReference type="EMBL" id="MFC4767645.1"/>
    </source>
</evidence>
<feature type="domain" description="5'-Nucleotidase C-terminal" evidence="4">
    <location>
        <begin position="290"/>
        <end position="426"/>
    </location>
</feature>
<feature type="domain" description="Calcineurin-like phosphoesterase" evidence="3">
    <location>
        <begin position="4"/>
        <end position="204"/>
    </location>
</feature>
<dbReference type="Proteomes" id="UP001596002">
    <property type="component" value="Unassembled WGS sequence"/>
</dbReference>
<gene>
    <name evidence="5" type="ORF">ACFO8Q_09755</name>
</gene>
<dbReference type="Gene3D" id="3.90.780.10">
    <property type="entry name" value="5'-Nucleotidase, C-terminal domain"/>
    <property type="match status" value="1"/>
</dbReference>
<dbReference type="PANTHER" id="PTHR11575:SF23">
    <property type="entry name" value="5-NUCLEOTIDASE FAMILY PROTEIN"/>
    <property type="match status" value="1"/>
</dbReference>
<dbReference type="RefSeq" id="WP_380025568.1">
    <property type="nucleotide sequence ID" value="NZ_JBHSHC010000080.1"/>
</dbReference>
<keyword evidence="6" id="KW-1185">Reference proteome</keyword>
<dbReference type="InterPro" id="IPR006179">
    <property type="entry name" value="5_nucleotidase/apyrase"/>
</dbReference>
<reference evidence="6" key="1">
    <citation type="journal article" date="2019" name="Int. J. Syst. Evol. Microbiol.">
        <title>The Global Catalogue of Microorganisms (GCM) 10K type strain sequencing project: providing services to taxonomists for standard genome sequencing and annotation.</title>
        <authorList>
            <consortium name="The Broad Institute Genomics Platform"/>
            <consortium name="The Broad Institute Genome Sequencing Center for Infectious Disease"/>
            <person name="Wu L."/>
            <person name="Ma J."/>
        </authorList>
    </citation>
    <scope>NUCLEOTIDE SEQUENCE [LARGE SCALE GENOMIC DNA]</scope>
    <source>
        <strain evidence="6">WYCCWR 12678</strain>
    </source>
</reference>
<dbReference type="SUPFAM" id="SSF55816">
    <property type="entry name" value="5'-nucleotidase (syn. UDP-sugar hydrolase), C-terminal domain"/>
    <property type="match status" value="1"/>
</dbReference>
<evidence type="ECO:0000256" key="2">
    <source>
        <dbReference type="RuleBase" id="RU362119"/>
    </source>
</evidence>
<sequence>MNLHVLHTNDVHSHLEQYLRLATQIRRLHNCLVASDETVLLFDIGDHADRMSPETDGTMGIVNAALLNAMKYDAWVFGNNEGLIIPRKHWAELCAKSGAPVVTANLRDLETGGRLPFFQDTLMIERGGVKVGVFGLTAPYNEYYNLEGIHALDPVERIPVLVEKLRSQGAEVIIFLSHLGLSVDRNLAQQISGVNVILGSHTHHVLEKPERLGDVWIAQAGKFANYFGHLVIDFDETDRRVRSVSGCVIPRDESIDSDSDLRRILDMYRLQADQVLDKILLEVPEELQHHIHEESELGNLVADEMREMLGAEIALLNTGVFLSGIAAGPLTRRILLACCPSPINPVLIELYGWQIREVLEKALDPAHTHRRGMGFGFRGKEIGSLALSGMQVTHNADGRVLEIVVGGELLDPNRVYRVVTGDYLVFSGVYEEVARGTKIRIEHLFLREVIERALREPTNLRRAKARRWVRS</sequence>
<dbReference type="CDD" id="cd00845">
    <property type="entry name" value="MPP_UshA_N_like"/>
    <property type="match status" value="1"/>
</dbReference>
<evidence type="ECO:0000256" key="1">
    <source>
        <dbReference type="ARBA" id="ARBA00022729"/>
    </source>
</evidence>
<dbReference type="Pfam" id="PF02872">
    <property type="entry name" value="5_nucleotid_C"/>
    <property type="match status" value="1"/>
</dbReference>
<dbReference type="InterPro" id="IPR029052">
    <property type="entry name" value="Metallo-depent_PP-like"/>
</dbReference>
<accession>A0ABV9Q4S5</accession>
<evidence type="ECO:0000259" key="3">
    <source>
        <dbReference type="Pfam" id="PF00149"/>
    </source>
</evidence>
<dbReference type="InterPro" id="IPR004843">
    <property type="entry name" value="Calcineurin-like_PHP"/>
</dbReference>